<protein>
    <submittedName>
        <fullName evidence="2">Uncharacterized protein</fullName>
    </submittedName>
</protein>
<feature type="region of interest" description="Disordered" evidence="1">
    <location>
        <begin position="221"/>
        <end position="248"/>
    </location>
</feature>
<keyword evidence="3" id="KW-1185">Reference proteome</keyword>
<comment type="caution">
    <text evidence="2">The sequence shown here is derived from an EMBL/GenBank/DDBJ whole genome shotgun (WGS) entry which is preliminary data.</text>
</comment>
<evidence type="ECO:0000313" key="2">
    <source>
        <dbReference type="EMBL" id="KAK7447686.1"/>
    </source>
</evidence>
<proteinExistence type="predicted"/>
<evidence type="ECO:0000313" key="3">
    <source>
        <dbReference type="Proteomes" id="UP001498398"/>
    </source>
</evidence>
<accession>A0ABR1J550</accession>
<reference evidence="2 3" key="1">
    <citation type="submission" date="2024-01" db="EMBL/GenBank/DDBJ databases">
        <title>A draft genome for the cacao thread blight pathogen Marasmiellus scandens.</title>
        <authorList>
            <person name="Baruah I.K."/>
            <person name="Leung J."/>
            <person name="Bukari Y."/>
            <person name="Amoako-Attah I."/>
            <person name="Meinhardt L.W."/>
            <person name="Bailey B.A."/>
            <person name="Cohen S.P."/>
        </authorList>
    </citation>
    <scope>NUCLEOTIDE SEQUENCE [LARGE SCALE GENOMIC DNA]</scope>
    <source>
        <strain evidence="2 3">GH-19</strain>
    </source>
</reference>
<evidence type="ECO:0000256" key="1">
    <source>
        <dbReference type="SAM" id="MobiDB-lite"/>
    </source>
</evidence>
<dbReference type="Proteomes" id="UP001498398">
    <property type="component" value="Unassembled WGS sequence"/>
</dbReference>
<gene>
    <name evidence="2" type="ORF">VKT23_013942</name>
</gene>
<dbReference type="EMBL" id="JBANRG010000040">
    <property type="protein sequence ID" value="KAK7447686.1"/>
    <property type="molecule type" value="Genomic_DNA"/>
</dbReference>
<sequence length="259" mass="29574">MYLHRVIRVNYTTYDIHRCQDSINPRSRSDIITLSPEGSVHPFDYSRVIGIFHLDVLIDERDRGEPKLTTLDVLWVRRFRIDHNYRAGFSQRRLYRVEFLPDSDPSAYGFLNPDEVIRQCHLIPAFAHGKSTVIHDCGEWESEGEGPETTEWRYHYVNIFADSDMYMRYAGGGPGHYPLKNSDTHVTVPLEENPVPIEENPAEVAAASMDDENRAVLIDDDGVISSEDESECSDLEFDVSETDDGDIEVDEEVEGYGAL</sequence>
<name>A0ABR1J550_9AGAR</name>
<organism evidence="2 3">
    <name type="scientific">Marasmiellus scandens</name>
    <dbReference type="NCBI Taxonomy" id="2682957"/>
    <lineage>
        <taxon>Eukaryota</taxon>
        <taxon>Fungi</taxon>
        <taxon>Dikarya</taxon>
        <taxon>Basidiomycota</taxon>
        <taxon>Agaricomycotina</taxon>
        <taxon>Agaricomycetes</taxon>
        <taxon>Agaricomycetidae</taxon>
        <taxon>Agaricales</taxon>
        <taxon>Marasmiineae</taxon>
        <taxon>Omphalotaceae</taxon>
        <taxon>Marasmiellus</taxon>
    </lineage>
</organism>